<dbReference type="GO" id="GO:0043137">
    <property type="term" value="P:DNA replication, removal of RNA primer"/>
    <property type="evidence" value="ECO:0007669"/>
    <property type="project" value="TreeGrafter"/>
</dbReference>
<dbReference type="FunFam" id="3.30.420.10:FF:000006">
    <property type="entry name" value="Ribonuclease HII"/>
    <property type="match status" value="1"/>
</dbReference>
<evidence type="ECO:0000256" key="1">
    <source>
        <dbReference type="ARBA" id="ARBA00000077"/>
    </source>
</evidence>
<evidence type="ECO:0000256" key="6">
    <source>
        <dbReference type="ARBA" id="ARBA00012180"/>
    </source>
</evidence>
<name>A0A9D1EP23_9FIRM</name>
<evidence type="ECO:0000256" key="3">
    <source>
        <dbReference type="ARBA" id="ARBA00004065"/>
    </source>
</evidence>
<dbReference type="InterPro" id="IPR022898">
    <property type="entry name" value="RNase_HII"/>
</dbReference>
<dbReference type="GO" id="GO:0005737">
    <property type="term" value="C:cytoplasm"/>
    <property type="evidence" value="ECO:0007669"/>
    <property type="project" value="UniProtKB-SubCell"/>
</dbReference>
<evidence type="ECO:0000256" key="8">
    <source>
        <dbReference type="ARBA" id="ARBA00022490"/>
    </source>
</evidence>
<comment type="cofactor">
    <cofactor evidence="2">
        <name>Mg(2+)</name>
        <dbReference type="ChEBI" id="CHEBI:18420"/>
    </cofactor>
</comment>
<evidence type="ECO:0000256" key="7">
    <source>
        <dbReference type="ARBA" id="ARBA00019179"/>
    </source>
</evidence>
<evidence type="ECO:0000256" key="15">
    <source>
        <dbReference type="PROSITE-ProRule" id="PRU01319"/>
    </source>
</evidence>
<evidence type="ECO:0000256" key="5">
    <source>
        <dbReference type="ARBA" id="ARBA00007383"/>
    </source>
</evidence>
<feature type="binding site" evidence="14 15">
    <location>
        <position position="50"/>
    </location>
    <ligand>
        <name>a divalent metal cation</name>
        <dbReference type="ChEBI" id="CHEBI:60240"/>
    </ligand>
</feature>
<keyword evidence="12 14" id="KW-0378">Hydrolase</keyword>
<reference evidence="18" key="2">
    <citation type="journal article" date="2021" name="PeerJ">
        <title>Extensive microbial diversity within the chicken gut microbiome revealed by metagenomics and culture.</title>
        <authorList>
            <person name="Gilroy R."/>
            <person name="Ravi A."/>
            <person name="Getino M."/>
            <person name="Pursley I."/>
            <person name="Horton D.L."/>
            <person name="Alikhan N.F."/>
            <person name="Baker D."/>
            <person name="Gharbi K."/>
            <person name="Hall N."/>
            <person name="Watson M."/>
            <person name="Adriaenssens E.M."/>
            <person name="Foster-Nyarko E."/>
            <person name="Jarju S."/>
            <person name="Secka A."/>
            <person name="Antonio M."/>
            <person name="Oren A."/>
            <person name="Chaudhuri R.R."/>
            <person name="La Ragione R."/>
            <person name="Hildebrand F."/>
            <person name="Pallen M.J."/>
        </authorList>
    </citation>
    <scope>NUCLEOTIDE SEQUENCE</scope>
    <source>
        <strain evidence="18">CHK157-1446</strain>
    </source>
</reference>
<feature type="binding site" evidence="14 15">
    <location>
        <position position="141"/>
    </location>
    <ligand>
        <name>a divalent metal cation</name>
        <dbReference type="ChEBI" id="CHEBI:60240"/>
    </ligand>
</feature>
<dbReference type="GO" id="GO:0030145">
    <property type="term" value="F:manganese ion binding"/>
    <property type="evidence" value="ECO:0007669"/>
    <property type="project" value="UniProtKB-UniRule"/>
</dbReference>
<feature type="binding site" evidence="14 15">
    <location>
        <position position="49"/>
    </location>
    <ligand>
        <name>a divalent metal cation</name>
        <dbReference type="ChEBI" id="CHEBI:60240"/>
    </ligand>
</feature>
<keyword evidence="9 14" id="KW-0540">Nuclease</keyword>
<accession>A0A9D1EP23</accession>
<dbReference type="PANTHER" id="PTHR10954">
    <property type="entry name" value="RIBONUCLEASE H2 SUBUNIT A"/>
    <property type="match status" value="1"/>
</dbReference>
<dbReference type="GO" id="GO:0003723">
    <property type="term" value="F:RNA binding"/>
    <property type="evidence" value="ECO:0007669"/>
    <property type="project" value="UniProtKB-UniRule"/>
</dbReference>
<evidence type="ECO:0000259" key="17">
    <source>
        <dbReference type="PROSITE" id="PS51975"/>
    </source>
</evidence>
<keyword evidence="8 14" id="KW-0963">Cytoplasm</keyword>
<evidence type="ECO:0000256" key="16">
    <source>
        <dbReference type="RuleBase" id="RU003515"/>
    </source>
</evidence>
<keyword evidence="10 14" id="KW-0479">Metal-binding</keyword>
<comment type="subcellular location">
    <subcellularLocation>
        <location evidence="4 14">Cytoplasm</location>
    </subcellularLocation>
</comment>
<dbReference type="InterPro" id="IPR001352">
    <property type="entry name" value="RNase_HII/HIII"/>
</dbReference>
<protein>
    <recommendedName>
        <fullName evidence="7 14">Ribonuclease HII</fullName>
        <shortName evidence="14">RNase HII</shortName>
        <ecNumber evidence="6 14">3.1.26.4</ecNumber>
    </recommendedName>
</protein>
<gene>
    <name evidence="14" type="primary">rnhB</name>
    <name evidence="18" type="ORF">IAD01_03665</name>
</gene>
<proteinExistence type="inferred from homology"/>
<evidence type="ECO:0000256" key="12">
    <source>
        <dbReference type="ARBA" id="ARBA00022801"/>
    </source>
</evidence>
<keyword evidence="11 14" id="KW-0255">Endonuclease</keyword>
<evidence type="ECO:0000313" key="18">
    <source>
        <dbReference type="EMBL" id="HIS24482.1"/>
    </source>
</evidence>
<dbReference type="AlphaFoldDB" id="A0A9D1EP23"/>
<evidence type="ECO:0000256" key="11">
    <source>
        <dbReference type="ARBA" id="ARBA00022759"/>
    </source>
</evidence>
<reference evidence="18" key="1">
    <citation type="submission" date="2020-10" db="EMBL/GenBank/DDBJ databases">
        <authorList>
            <person name="Gilroy R."/>
        </authorList>
    </citation>
    <scope>NUCLEOTIDE SEQUENCE</scope>
    <source>
        <strain evidence="18">CHK157-1446</strain>
    </source>
</reference>
<dbReference type="InterPro" id="IPR036397">
    <property type="entry name" value="RNaseH_sf"/>
</dbReference>
<dbReference type="InterPro" id="IPR012337">
    <property type="entry name" value="RNaseH-like_sf"/>
</dbReference>
<dbReference type="NCBIfam" id="NF000596">
    <property type="entry name" value="PRK00015.1-4"/>
    <property type="match status" value="1"/>
</dbReference>
<evidence type="ECO:0000256" key="14">
    <source>
        <dbReference type="HAMAP-Rule" id="MF_00052"/>
    </source>
</evidence>
<dbReference type="PROSITE" id="PS51975">
    <property type="entry name" value="RNASE_H_2"/>
    <property type="match status" value="1"/>
</dbReference>
<sequence>MSSGRESSAKYRLSRQSRLRTHEQRRIIVTLIEFDNEIRTRFPVICGVDEAGRGPLAGDVYAAAVVFDKDVIIDGVNDSKKLSEKKREILFDEITSKAVSYSIATASVEEIESMNILNAAMLAMKRAVEGLSVLPDIALIDGNKTPDAPCKTFAVVKGDSASFSIAAASILAKVARDRYMAELDRLYPQYQFAKHKGYGTKLHYEMIKKYGISPVHRKSFLKKMV</sequence>
<keyword evidence="13 14" id="KW-0464">Manganese</keyword>
<dbReference type="PANTHER" id="PTHR10954:SF18">
    <property type="entry name" value="RIBONUCLEASE HII"/>
    <property type="match status" value="1"/>
</dbReference>
<feature type="domain" description="RNase H type-2" evidence="17">
    <location>
        <begin position="43"/>
        <end position="225"/>
    </location>
</feature>
<dbReference type="GO" id="GO:0004523">
    <property type="term" value="F:RNA-DNA hybrid ribonuclease activity"/>
    <property type="evidence" value="ECO:0007669"/>
    <property type="project" value="UniProtKB-UniRule"/>
</dbReference>
<evidence type="ECO:0000256" key="9">
    <source>
        <dbReference type="ARBA" id="ARBA00022722"/>
    </source>
</evidence>
<evidence type="ECO:0000256" key="4">
    <source>
        <dbReference type="ARBA" id="ARBA00004496"/>
    </source>
</evidence>
<evidence type="ECO:0000256" key="10">
    <source>
        <dbReference type="ARBA" id="ARBA00022723"/>
    </source>
</evidence>
<dbReference type="EC" id="3.1.26.4" evidence="6 14"/>
<evidence type="ECO:0000256" key="13">
    <source>
        <dbReference type="ARBA" id="ARBA00023211"/>
    </source>
</evidence>
<organism evidence="18 19">
    <name type="scientific">Candidatus Faeciplasma gallinarum</name>
    <dbReference type="NCBI Taxonomy" id="2840799"/>
    <lineage>
        <taxon>Bacteria</taxon>
        <taxon>Bacillati</taxon>
        <taxon>Bacillota</taxon>
        <taxon>Clostridia</taxon>
        <taxon>Eubacteriales</taxon>
        <taxon>Oscillospiraceae</taxon>
        <taxon>Oscillospiraceae incertae sedis</taxon>
        <taxon>Candidatus Faeciplasma</taxon>
    </lineage>
</organism>
<dbReference type="EMBL" id="DVIR01000034">
    <property type="protein sequence ID" value="HIS24482.1"/>
    <property type="molecule type" value="Genomic_DNA"/>
</dbReference>
<dbReference type="NCBIfam" id="NF000595">
    <property type="entry name" value="PRK00015.1-3"/>
    <property type="match status" value="1"/>
</dbReference>
<comment type="catalytic activity">
    <reaction evidence="1 14 15 16">
        <text>Endonucleolytic cleavage to 5'-phosphomonoester.</text>
        <dbReference type="EC" id="3.1.26.4"/>
    </reaction>
</comment>
<comment type="function">
    <text evidence="3 14 16">Endonuclease that specifically degrades the RNA of RNA-DNA hybrids.</text>
</comment>
<comment type="similarity">
    <text evidence="5 14 16">Belongs to the RNase HII family.</text>
</comment>
<evidence type="ECO:0000256" key="2">
    <source>
        <dbReference type="ARBA" id="ARBA00001946"/>
    </source>
</evidence>
<dbReference type="CDD" id="cd07182">
    <property type="entry name" value="RNase_HII_bacteria_HII_like"/>
    <property type="match status" value="1"/>
</dbReference>
<dbReference type="NCBIfam" id="NF000594">
    <property type="entry name" value="PRK00015.1-1"/>
    <property type="match status" value="1"/>
</dbReference>
<dbReference type="GO" id="GO:0032299">
    <property type="term" value="C:ribonuclease H2 complex"/>
    <property type="evidence" value="ECO:0007669"/>
    <property type="project" value="TreeGrafter"/>
</dbReference>
<dbReference type="InterPro" id="IPR024567">
    <property type="entry name" value="RNase_HII/HIII_dom"/>
</dbReference>
<comment type="caution">
    <text evidence="18">The sequence shown here is derived from an EMBL/GenBank/DDBJ whole genome shotgun (WGS) entry which is preliminary data.</text>
</comment>
<dbReference type="Pfam" id="PF01351">
    <property type="entry name" value="RNase_HII"/>
    <property type="match status" value="1"/>
</dbReference>
<dbReference type="SUPFAM" id="SSF53098">
    <property type="entry name" value="Ribonuclease H-like"/>
    <property type="match status" value="1"/>
</dbReference>
<dbReference type="HAMAP" id="MF_00052_B">
    <property type="entry name" value="RNase_HII_B"/>
    <property type="match status" value="1"/>
</dbReference>
<dbReference type="Proteomes" id="UP000823982">
    <property type="component" value="Unassembled WGS sequence"/>
</dbReference>
<dbReference type="Gene3D" id="3.30.420.10">
    <property type="entry name" value="Ribonuclease H-like superfamily/Ribonuclease H"/>
    <property type="match status" value="1"/>
</dbReference>
<evidence type="ECO:0000313" key="19">
    <source>
        <dbReference type="Proteomes" id="UP000823982"/>
    </source>
</evidence>
<dbReference type="GO" id="GO:0006298">
    <property type="term" value="P:mismatch repair"/>
    <property type="evidence" value="ECO:0007669"/>
    <property type="project" value="TreeGrafter"/>
</dbReference>
<comment type="cofactor">
    <cofactor evidence="14 15">
        <name>Mn(2+)</name>
        <dbReference type="ChEBI" id="CHEBI:29035"/>
    </cofactor>
    <cofactor evidence="14 15">
        <name>Mg(2+)</name>
        <dbReference type="ChEBI" id="CHEBI:18420"/>
    </cofactor>
    <text evidence="14 15">Manganese or magnesium. Binds 1 divalent metal ion per monomer in the absence of substrate. May bind a second metal ion after substrate binding.</text>
</comment>